<evidence type="ECO:0000313" key="3">
    <source>
        <dbReference type="Proteomes" id="UP000015453"/>
    </source>
</evidence>
<proteinExistence type="predicted"/>
<gene>
    <name evidence="2" type="ORF">M569_14040</name>
</gene>
<evidence type="ECO:0000313" key="2">
    <source>
        <dbReference type="EMBL" id="EPS60763.1"/>
    </source>
</evidence>
<dbReference type="EMBL" id="AUSU01007313">
    <property type="protein sequence ID" value="EPS60763.1"/>
    <property type="molecule type" value="Genomic_DNA"/>
</dbReference>
<sequence>MTQERRKTTTAGAIERRRRRRVCVGGEAAGGGEVRNQGATWLLKERLKEHTEGTTARTSPELKEENGEL</sequence>
<organism evidence="2 3">
    <name type="scientific">Genlisea aurea</name>
    <dbReference type="NCBI Taxonomy" id="192259"/>
    <lineage>
        <taxon>Eukaryota</taxon>
        <taxon>Viridiplantae</taxon>
        <taxon>Streptophyta</taxon>
        <taxon>Embryophyta</taxon>
        <taxon>Tracheophyta</taxon>
        <taxon>Spermatophyta</taxon>
        <taxon>Magnoliopsida</taxon>
        <taxon>eudicotyledons</taxon>
        <taxon>Gunneridae</taxon>
        <taxon>Pentapetalae</taxon>
        <taxon>asterids</taxon>
        <taxon>lamiids</taxon>
        <taxon>Lamiales</taxon>
        <taxon>Lentibulariaceae</taxon>
        <taxon>Genlisea</taxon>
    </lineage>
</organism>
<reference evidence="2 3" key="1">
    <citation type="journal article" date="2013" name="BMC Genomics">
        <title>The miniature genome of a carnivorous plant Genlisea aurea contains a low number of genes and short non-coding sequences.</title>
        <authorList>
            <person name="Leushkin E.V."/>
            <person name="Sutormin R.A."/>
            <person name="Nabieva E.R."/>
            <person name="Penin A.A."/>
            <person name="Kondrashov A.S."/>
            <person name="Logacheva M.D."/>
        </authorList>
    </citation>
    <scope>NUCLEOTIDE SEQUENCE [LARGE SCALE GENOMIC DNA]</scope>
</reference>
<comment type="caution">
    <text evidence="2">The sequence shown here is derived from an EMBL/GenBank/DDBJ whole genome shotgun (WGS) entry which is preliminary data.</text>
</comment>
<dbReference type="Proteomes" id="UP000015453">
    <property type="component" value="Unassembled WGS sequence"/>
</dbReference>
<feature type="compositionally biased region" description="Basic and acidic residues" evidence="1">
    <location>
        <begin position="60"/>
        <end position="69"/>
    </location>
</feature>
<dbReference type="AlphaFoldDB" id="S8DD79"/>
<feature type="region of interest" description="Disordered" evidence="1">
    <location>
        <begin position="46"/>
        <end position="69"/>
    </location>
</feature>
<protein>
    <submittedName>
        <fullName evidence="2">Uncharacterized protein</fullName>
    </submittedName>
</protein>
<evidence type="ECO:0000256" key="1">
    <source>
        <dbReference type="SAM" id="MobiDB-lite"/>
    </source>
</evidence>
<name>S8DD79_9LAMI</name>
<keyword evidence="3" id="KW-1185">Reference proteome</keyword>
<accession>S8DD79</accession>